<proteinExistence type="predicted"/>
<sequence>MGTGKQQRLRVLSSRLTVELLPEEAVGSALTRAWWALVRGPEGLTVIHEVPDTPDPTGAVELWAGLYGENAHELDMPGMLVALLEPLGRAGVPVFVASTFDSDVVLVPVARFEEAERALKAAGHEVVGGH</sequence>
<keyword evidence="3" id="KW-1185">Reference proteome</keyword>
<dbReference type="InterPro" id="IPR027795">
    <property type="entry name" value="CASTOR_ACT_dom"/>
</dbReference>
<dbReference type="Proteomes" id="UP001432209">
    <property type="component" value="Chromosome"/>
</dbReference>
<accession>A0ABZ2A286</accession>
<evidence type="ECO:0000313" key="2">
    <source>
        <dbReference type="EMBL" id="WUX52604.1"/>
    </source>
</evidence>
<feature type="domain" description="CASTOR ACT" evidence="1">
    <location>
        <begin position="63"/>
        <end position="120"/>
    </location>
</feature>
<evidence type="ECO:0000313" key="3">
    <source>
        <dbReference type="Proteomes" id="UP001432209"/>
    </source>
</evidence>
<dbReference type="SUPFAM" id="SSF55021">
    <property type="entry name" value="ACT-like"/>
    <property type="match status" value="1"/>
</dbReference>
<reference evidence="2" key="1">
    <citation type="submission" date="2022-10" db="EMBL/GenBank/DDBJ databases">
        <title>The complete genomes of actinobacterial strains from the NBC collection.</title>
        <authorList>
            <person name="Joergensen T.S."/>
            <person name="Alvarez Arevalo M."/>
            <person name="Sterndorff E.B."/>
            <person name="Faurdal D."/>
            <person name="Vuksanovic O."/>
            <person name="Mourched A.-S."/>
            <person name="Charusanti P."/>
            <person name="Shaw S."/>
            <person name="Blin K."/>
            <person name="Weber T."/>
        </authorList>
    </citation>
    <scope>NUCLEOTIDE SEQUENCE</scope>
    <source>
        <strain evidence="2">NBC_01432</strain>
    </source>
</reference>
<dbReference type="EMBL" id="CP109495">
    <property type="protein sequence ID" value="WUX52604.1"/>
    <property type="molecule type" value="Genomic_DNA"/>
</dbReference>
<dbReference type="InterPro" id="IPR045865">
    <property type="entry name" value="ACT-like_dom_sf"/>
</dbReference>
<evidence type="ECO:0000259" key="1">
    <source>
        <dbReference type="Pfam" id="PF13840"/>
    </source>
</evidence>
<dbReference type="Pfam" id="PF13840">
    <property type="entry name" value="ACT_7"/>
    <property type="match status" value="1"/>
</dbReference>
<dbReference type="Gene3D" id="3.30.2130.10">
    <property type="entry name" value="VC0802-like"/>
    <property type="match status" value="1"/>
</dbReference>
<protein>
    <submittedName>
        <fullName evidence="2">ACT domain-containing protein</fullName>
    </submittedName>
</protein>
<name>A0ABZ2A286_STRNV</name>
<gene>
    <name evidence="2" type="ORF">OG442_14275</name>
</gene>
<dbReference type="RefSeq" id="WP_329076254.1">
    <property type="nucleotide sequence ID" value="NZ_CP109495.1"/>
</dbReference>
<organism evidence="2 3">
    <name type="scientific">Streptomyces niveus</name>
    <name type="common">Streptomyces spheroides</name>
    <dbReference type="NCBI Taxonomy" id="193462"/>
    <lineage>
        <taxon>Bacteria</taxon>
        <taxon>Bacillati</taxon>
        <taxon>Actinomycetota</taxon>
        <taxon>Actinomycetes</taxon>
        <taxon>Kitasatosporales</taxon>
        <taxon>Streptomycetaceae</taxon>
        <taxon>Streptomyces</taxon>
    </lineage>
</organism>